<evidence type="ECO:0000313" key="3">
    <source>
        <dbReference type="Proteomes" id="UP000078561"/>
    </source>
</evidence>
<dbReference type="Proteomes" id="UP000078561">
    <property type="component" value="Unassembled WGS sequence"/>
</dbReference>
<dbReference type="OMA" id="VWHATET"/>
<keyword evidence="3" id="KW-1185">Reference proteome</keyword>
<dbReference type="AlphaFoldDB" id="A0A163JED3"/>
<dbReference type="EMBL" id="LT552359">
    <property type="protein sequence ID" value="SAL98823.1"/>
    <property type="molecule type" value="Genomic_DNA"/>
</dbReference>
<protein>
    <recommendedName>
        <fullName evidence="4">F-box domain-containing protein</fullName>
    </recommendedName>
</protein>
<dbReference type="OrthoDB" id="2264027at2759"/>
<evidence type="ECO:0008006" key="4">
    <source>
        <dbReference type="Google" id="ProtNLM"/>
    </source>
</evidence>
<dbReference type="InterPro" id="IPR032675">
    <property type="entry name" value="LRR_dom_sf"/>
</dbReference>
<gene>
    <name evidence="2" type="primary">ABSGL_04388.1 scaffold 5409</name>
</gene>
<accession>A0A163JED3</accession>
<sequence>MHSLWTLPCELRDIIFTDLPQSTLAHLCLVNHQSYGLSLPYLYRHVHIKIRKQLAQLDKGIQRSSVLREVVRVHTKRLTLTSCQSSFQWLISPTQAEWCQRWMPHLVALTFCDFAILPMERVVPFLALSTSLETVRFRYCNLICHHQPEAYIPMLPEDHFHTSIYQLPATYSYHTKENKDDDDDDDEEKKTPLQPPSSLPRQLPSTSTKRLILDWTDFSPTAMDVLLSTVPSLTHVSLGANHNRLKNANTSALLALERHCPQITSLTLALQQLQPTDLARLITHYNARLLHLDLQYLHVDTLTAVARHATNIEQLTLRAVKGSVMQQHIPYGRPNLPDSLVLTGDQLAQLRISVV</sequence>
<evidence type="ECO:0000256" key="1">
    <source>
        <dbReference type="SAM" id="MobiDB-lite"/>
    </source>
</evidence>
<name>A0A163JED3_ABSGL</name>
<feature type="region of interest" description="Disordered" evidence="1">
    <location>
        <begin position="175"/>
        <end position="205"/>
    </location>
</feature>
<reference evidence="2" key="1">
    <citation type="submission" date="2016-04" db="EMBL/GenBank/DDBJ databases">
        <authorList>
            <person name="Evans L.H."/>
            <person name="Alamgir A."/>
            <person name="Owens N."/>
            <person name="Weber N.D."/>
            <person name="Virtaneva K."/>
            <person name="Barbian K."/>
            <person name="Babar A."/>
            <person name="Rosenke K."/>
        </authorList>
    </citation>
    <scope>NUCLEOTIDE SEQUENCE [LARGE SCALE GENOMIC DNA]</scope>
    <source>
        <strain evidence="2">CBS 101.48</strain>
    </source>
</reference>
<dbReference type="Gene3D" id="3.80.10.10">
    <property type="entry name" value="Ribonuclease Inhibitor"/>
    <property type="match status" value="1"/>
</dbReference>
<organism evidence="2">
    <name type="scientific">Absidia glauca</name>
    <name type="common">Pin mould</name>
    <dbReference type="NCBI Taxonomy" id="4829"/>
    <lineage>
        <taxon>Eukaryota</taxon>
        <taxon>Fungi</taxon>
        <taxon>Fungi incertae sedis</taxon>
        <taxon>Mucoromycota</taxon>
        <taxon>Mucoromycotina</taxon>
        <taxon>Mucoromycetes</taxon>
        <taxon>Mucorales</taxon>
        <taxon>Cunninghamellaceae</taxon>
        <taxon>Absidia</taxon>
    </lineage>
</organism>
<dbReference type="SUPFAM" id="SSF52047">
    <property type="entry name" value="RNI-like"/>
    <property type="match status" value="1"/>
</dbReference>
<proteinExistence type="predicted"/>
<evidence type="ECO:0000313" key="2">
    <source>
        <dbReference type="EMBL" id="SAL98823.1"/>
    </source>
</evidence>
<dbReference type="InParanoid" id="A0A163JED3"/>